<dbReference type="Proteomes" id="UP000277928">
    <property type="component" value="Unassembled WGS sequence"/>
</dbReference>
<name>A0A3P6SSA6_LITSI</name>
<keyword evidence="2" id="KW-1185">Reference proteome</keyword>
<accession>A0A3P6SSA6</accession>
<dbReference type="AlphaFoldDB" id="A0A3P6SSA6"/>
<reference evidence="1 2" key="1">
    <citation type="submission" date="2018-08" db="EMBL/GenBank/DDBJ databases">
        <authorList>
            <person name="Laetsch R D."/>
            <person name="Stevens L."/>
            <person name="Kumar S."/>
            <person name="Blaxter L. M."/>
        </authorList>
    </citation>
    <scope>NUCLEOTIDE SEQUENCE [LARGE SCALE GENOMIC DNA]</scope>
</reference>
<proteinExistence type="predicted"/>
<feature type="non-terminal residue" evidence="1">
    <location>
        <position position="39"/>
    </location>
</feature>
<evidence type="ECO:0000313" key="1">
    <source>
        <dbReference type="EMBL" id="VDK77976.1"/>
    </source>
</evidence>
<dbReference type="EMBL" id="UYRX01000228">
    <property type="protein sequence ID" value="VDK77976.1"/>
    <property type="molecule type" value="Genomic_DNA"/>
</dbReference>
<gene>
    <name evidence="1" type="ORF">NLS_LOCUS3891</name>
</gene>
<protein>
    <submittedName>
        <fullName evidence="1">Uncharacterized protein</fullName>
    </submittedName>
</protein>
<evidence type="ECO:0000313" key="2">
    <source>
        <dbReference type="Proteomes" id="UP000277928"/>
    </source>
</evidence>
<sequence length="39" mass="4574">MEVEDDQMSAVQTFQISGKYMRAYILYSTIITCQTSYEE</sequence>
<organism evidence="1 2">
    <name type="scientific">Litomosoides sigmodontis</name>
    <name type="common">Filarial nematode worm</name>
    <dbReference type="NCBI Taxonomy" id="42156"/>
    <lineage>
        <taxon>Eukaryota</taxon>
        <taxon>Metazoa</taxon>
        <taxon>Ecdysozoa</taxon>
        <taxon>Nematoda</taxon>
        <taxon>Chromadorea</taxon>
        <taxon>Rhabditida</taxon>
        <taxon>Spirurina</taxon>
        <taxon>Spiruromorpha</taxon>
        <taxon>Filarioidea</taxon>
        <taxon>Onchocercidae</taxon>
        <taxon>Litomosoides</taxon>
    </lineage>
</organism>